<dbReference type="AlphaFoldDB" id="A6KSZ6"/>
<protein>
    <submittedName>
        <fullName evidence="1">RCG62881</fullName>
    </submittedName>
</protein>
<organism evidence="1 2">
    <name type="scientific">Rattus norvegicus</name>
    <name type="common">Rat</name>
    <dbReference type="NCBI Taxonomy" id="10116"/>
    <lineage>
        <taxon>Eukaryota</taxon>
        <taxon>Metazoa</taxon>
        <taxon>Chordata</taxon>
        <taxon>Craniata</taxon>
        <taxon>Vertebrata</taxon>
        <taxon>Euteleostomi</taxon>
        <taxon>Mammalia</taxon>
        <taxon>Eutheria</taxon>
        <taxon>Euarchontoglires</taxon>
        <taxon>Glires</taxon>
        <taxon>Rodentia</taxon>
        <taxon>Myomorpha</taxon>
        <taxon>Muroidea</taxon>
        <taxon>Muridae</taxon>
        <taxon>Murinae</taxon>
        <taxon>Rattus</taxon>
    </lineage>
</organism>
<proteinExistence type="predicted"/>
<accession>A6KSZ6</accession>
<gene>
    <name evidence="1" type="ORF">rCG_62881</name>
</gene>
<evidence type="ECO:0000313" key="2">
    <source>
        <dbReference type="Proteomes" id="UP000234681"/>
    </source>
</evidence>
<dbReference type="Proteomes" id="UP000234681">
    <property type="component" value="Chromosome 13"/>
</dbReference>
<evidence type="ECO:0000313" key="1">
    <source>
        <dbReference type="EMBL" id="EDL75117.1"/>
    </source>
</evidence>
<name>A6KSZ6_RAT</name>
<dbReference type="EMBL" id="CH474111">
    <property type="protein sequence ID" value="EDL75117.1"/>
    <property type="molecule type" value="Genomic_DNA"/>
</dbReference>
<sequence>MVGNGTGSRMFSGQKWSQCEVGDGFLAFLAAGPSAADFVLSTLQTSQCAMLSGATCATGQVQEQCVLQVLVSLLYITFYDLRETWWVFFPVLKEQKCLIFSYFHSMGAAN</sequence>
<reference evidence="1 2" key="1">
    <citation type="submission" date="2005-09" db="EMBL/GenBank/DDBJ databases">
        <authorList>
            <person name="Mural R.J."/>
            <person name="Li P.W."/>
            <person name="Adams M.D."/>
            <person name="Amanatides P.G."/>
            <person name="Baden-Tillson H."/>
            <person name="Barnstead M."/>
            <person name="Chin S.H."/>
            <person name="Dew I."/>
            <person name="Evans C.A."/>
            <person name="Ferriera S."/>
            <person name="Flanigan M."/>
            <person name="Fosler C."/>
            <person name="Glodek A."/>
            <person name="Gu Z."/>
            <person name="Holt R.A."/>
            <person name="Jennings D."/>
            <person name="Kraft C.L."/>
            <person name="Lu F."/>
            <person name="Nguyen T."/>
            <person name="Nusskern D.R."/>
            <person name="Pfannkoch C.M."/>
            <person name="Sitter C."/>
            <person name="Sutton G.G."/>
            <person name="Venter J.C."/>
            <person name="Wang Z."/>
            <person name="Woodage T."/>
            <person name="Zheng X.H."/>
            <person name="Zhong F."/>
        </authorList>
    </citation>
    <scope>NUCLEOTIDE SEQUENCE [LARGE SCALE GENOMIC DNA]</scope>
    <source>
        <strain>BN</strain>
        <strain evidence="2">Sprague-Dawley</strain>
    </source>
</reference>